<sequence>QPSEYPAWRPPTYHVTSASTPSLLSRTTPKHDPDLPSNFPRNAKWCGDGSSLVIQCENRSFQMF</sequence>
<gene>
    <name evidence="2" type="ORF">L210DRAFT_803931</name>
</gene>
<reference evidence="2" key="2">
    <citation type="journal article" date="2020" name="Nat. Commun.">
        <title>Large-scale genome sequencing of mycorrhizal fungi provides insights into the early evolution of symbiotic traits.</title>
        <authorList>
            <person name="Miyauchi S."/>
            <person name="Kiss E."/>
            <person name="Kuo A."/>
            <person name="Drula E."/>
            <person name="Kohler A."/>
            <person name="Sanchez-Garcia M."/>
            <person name="Morin E."/>
            <person name="Andreopoulos B."/>
            <person name="Barry K.W."/>
            <person name="Bonito G."/>
            <person name="Buee M."/>
            <person name="Carver A."/>
            <person name="Chen C."/>
            <person name="Cichocki N."/>
            <person name="Clum A."/>
            <person name="Culley D."/>
            <person name="Crous P.W."/>
            <person name="Fauchery L."/>
            <person name="Girlanda M."/>
            <person name="Hayes R.D."/>
            <person name="Keri Z."/>
            <person name="LaButti K."/>
            <person name="Lipzen A."/>
            <person name="Lombard V."/>
            <person name="Magnuson J."/>
            <person name="Maillard F."/>
            <person name="Murat C."/>
            <person name="Nolan M."/>
            <person name="Ohm R.A."/>
            <person name="Pangilinan J."/>
            <person name="Pereira M.F."/>
            <person name="Perotto S."/>
            <person name="Peter M."/>
            <person name="Pfister S."/>
            <person name="Riley R."/>
            <person name="Sitrit Y."/>
            <person name="Stielow J.B."/>
            <person name="Szollosi G."/>
            <person name="Zifcakova L."/>
            <person name="Stursova M."/>
            <person name="Spatafora J.W."/>
            <person name="Tedersoo L."/>
            <person name="Vaario L.M."/>
            <person name="Yamada A."/>
            <person name="Yan M."/>
            <person name="Wang P."/>
            <person name="Xu J."/>
            <person name="Bruns T."/>
            <person name="Baldrian P."/>
            <person name="Vilgalys R."/>
            <person name="Dunand C."/>
            <person name="Henrissat B."/>
            <person name="Grigoriev I.V."/>
            <person name="Hibbett D."/>
            <person name="Nagy L.G."/>
            <person name="Martin F.M."/>
        </authorList>
    </citation>
    <scope>NUCLEOTIDE SEQUENCE</scope>
    <source>
        <strain evidence="2">BED1</strain>
    </source>
</reference>
<evidence type="ECO:0000313" key="2">
    <source>
        <dbReference type="EMBL" id="KAF8428030.1"/>
    </source>
</evidence>
<proteinExistence type="predicted"/>
<accession>A0AAD4BGM6</accession>
<reference evidence="2" key="1">
    <citation type="submission" date="2019-10" db="EMBL/GenBank/DDBJ databases">
        <authorList>
            <consortium name="DOE Joint Genome Institute"/>
            <person name="Kuo A."/>
            <person name="Miyauchi S."/>
            <person name="Kiss E."/>
            <person name="Drula E."/>
            <person name="Kohler A."/>
            <person name="Sanchez-Garcia M."/>
            <person name="Andreopoulos B."/>
            <person name="Barry K.W."/>
            <person name="Bonito G."/>
            <person name="Buee M."/>
            <person name="Carver A."/>
            <person name="Chen C."/>
            <person name="Cichocki N."/>
            <person name="Clum A."/>
            <person name="Culley D."/>
            <person name="Crous P.W."/>
            <person name="Fauchery L."/>
            <person name="Girlanda M."/>
            <person name="Hayes R."/>
            <person name="Keri Z."/>
            <person name="LaButti K."/>
            <person name="Lipzen A."/>
            <person name="Lombard V."/>
            <person name="Magnuson J."/>
            <person name="Maillard F."/>
            <person name="Morin E."/>
            <person name="Murat C."/>
            <person name="Nolan M."/>
            <person name="Ohm R."/>
            <person name="Pangilinan J."/>
            <person name="Pereira M."/>
            <person name="Perotto S."/>
            <person name="Peter M."/>
            <person name="Riley R."/>
            <person name="Sitrit Y."/>
            <person name="Stielow B."/>
            <person name="Szollosi G."/>
            <person name="Zifcakova L."/>
            <person name="Stursova M."/>
            <person name="Spatafora J.W."/>
            <person name="Tedersoo L."/>
            <person name="Vaario L.-M."/>
            <person name="Yamada A."/>
            <person name="Yan M."/>
            <person name="Wang P."/>
            <person name="Xu J."/>
            <person name="Bruns T."/>
            <person name="Baldrian P."/>
            <person name="Vilgalys R."/>
            <person name="Henrissat B."/>
            <person name="Grigoriev I.V."/>
            <person name="Hibbett D."/>
            <person name="Nagy L.G."/>
            <person name="Martin F.M."/>
        </authorList>
    </citation>
    <scope>NUCLEOTIDE SEQUENCE</scope>
    <source>
        <strain evidence="2">BED1</strain>
    </source>
</reference>
<evidence type="ECO:0000313" key="3">
    <source>
        <dbReference type="Proteomes" id="UP001194468"/>
    </source>
</evidence>
<dbReference type="Proteomes" id="UP001194468">
    <property type="component" value="Unassembled WGS sequence"/>
</dbReference>
<name>A0AAD4BGM6_BOLED</name>
<dbReference type="AlphaFoldDB" id="A0AAD4BGM6"/>
<dbReference type="EMBL" id="WHUW01000075">
    <property type="protein sequence ID" value="KAF8428030.1"/>
    <property type="molecule type" value="Genomic_DNA"/>
</dbReference>
<feature type="non-terminal residue" evidence="2">
    <location>
        <position position="1"/>
    </location>
</feature>
<feature type="region of interest" description="Disordered" evidence="1">
    <location>
        <begin position="1"/>
        <end position="40"/>
    </location>
</feature>
<keyword evidence="3" id="KW-1185">Reference proteome</keyword>
<feature type="compositionally biased region" description="Polar residues" evidence="1">
    <location>
        <begin position="14"/>
        <end position="27"/>
    </location>
</feature>
<organism evidence="2 3">
    <name type="scientific">Boletus edulis BED1</name>
    <dbReference type="NCBI Taxonomy" id="1328754"/>
    <lineage>
        <taxon>Eukaryota</taxon>
        <taxon>Fungi</taxon>
        <taxon>Dikarya</taxon>
        <taxon>Basidiomycota</taxon>
        <taxon>Agaricomycotina</taxon>
        <taxon>Agaricomycetes</taxon>
        <taxon>Agaricomycetidae</taxon>
        <taxon>Boletales</taxon>
        <taxon>Boletineae</taxon>
        <taxon>Boletaceae</taxon>
        <taxon>Boletoideae</taxon>
        <taxon>Boletus</taxon>
    </lineage>
</organism>
<feature type="non-terminal residue" evidence="2">
    <location>
        <position position="64"/>
    </location>
</feature>
<comment type="caution">
    <text evidence="2">The sequence shown here is derived from an EMBL/GenBank/DDBJ whole genome shotgun (WGS) entry which is preliminary data.</text>
</comment>
<evidence type="ECO:0000256" key="1">
    <source>
        <dbReference type="SAM" id="MobiDB-lite"/>
    </source>
</evidence>
<protein>
    <submittedName>
        <fullName evidence="2">Uncharacterized protein</fullName>
    </submittedName>
</protein>